<dbReference type="InterPro" id="IPR054284">
    <property type="entry name" value="DUF7019"/>
</dbReference>
<dbReference type="Proteomes" id="UP000436138">
    <property type="component" value="Chromosome"/>
</dbReference>
<dbReference type="KEGG" id="sbro:GQF42_44410"/>
<reference evidence="1 2" key="1">
    <citation type="submission" date="2019-12" db="EMBL/GenBank/DDBJ databases">
        <title>Streptomyces sp. strain T44 isolated from rhizosphere soil of Broussonetia papyrifera.</title>
        <authorList>
            <person name="Mo P."/>
        </authorList>
    </citation>
    <scope>NUCLEOTIDE SEQUENCE [LARGE SCALE GENOMIC DNA]</scope>
    <source>
        <strain evidence="1 2">T44</strain>
    </source>
</reference>
<accession>A0A6I6NJX6</accession>
<dbReference type="Pfam" id="PF22880">
    <property type="entry name" value="DUF7019"/>
    <property type="match status" value="1"/>
</dbReference>
<dbReference type="AlphaFoldDB" id="A0A6I6NJX6"/>
<dbReference type="EMBL" id="CP047020">
    <property type="protein sequence ID" value="QHA09285.1"/>
    <property type="molecule type" value="Genomic_DNA"/>
</dbReference>
<keyword evidence="2" id="KW-1185">Reference proteome</keyword>
<organism evidence="1 2">
    <name type="scientific">Streptomyces broussonetiae</name>
    <dbReference type="NCBI Taxonomy" id="2686304"/>
    <lineage>
        <taxon>Bacteria</taxon>
        <taxon>Bacillati</taxon>
        <taxon>Actinomycetota</taxon>
        <taxon>Actinomycetes</taxon>
        <taxon>Kitasatosporales</taxon>
        <taxon>Streptomycetaceae</taxon>
        <taxon>Streptomyces</taxon>
    </lineage>
</organism>
<evidence type="ECO:0000313" key="1">
    <source>
        <dbReference type="EMBL" id="QHA09285.1"/>
    </source>
</evidence>
<dbReference type="NCBIfam" id="NF040893">
    <property type="entry name" value="SAVMC3_10250"/>
    <property type="match status" value="1"/>
</dbReference>
<sequence length="270" mass="30430">MALDDRKPPLRLPRRSQPPLRYFVYVSDNKLDMLYEQIDPALRRRINTEAKVDLKLASLTIKQADSPQATRMAKLRLVEHYIDTHHEVGTVQAPGQNYFRGSMPMQWGWLRIMNYRIDPVTVGNETRSTVPSTAFFKGRQGSDLVILAGSQHHVLGARPTEERGLFAFSSTPSIMAVIGEHISSLTELDEYWRTEERNRHSHYRTRVEAHEHGLEEAAAVRLSGPAQHLEFLAVPLLEGTVPVWGPGQDEPVHAILATPIYVAQVGPSNS</sequence>
<gene>
    <name evidence="1" type="ORF">GQF42_44410</name>
</gene>
<proteinExistence type="predicted"/>
<evidence type="ECO:0000313" key="2">
    <source>
        <dbReference type="Proteomes" id="UP000436138"/>
    </source>
</evidence>
<name>A0A6I6NJX6_9ACTN</name>
<protein>
    <submittedName>
        <fullName evidence="1">Uncharacterized protein</fullName>
    </submittedName>
</protein>